<dbReference type="Proteomes" id="UP001077662">
    <property type="component" value="Unassembled WGS sequence"/>
</dbReference>
<sequence length="162" mass="18887">MELRRGNDRGGGLMINLTMMERTTRISRIQKVLDHFVMTQGNRPPADELEKYADAILHEELTDPNAHKGSHNEYPILSETQLARRREGKHKRRGSGMGGEASLAIVQDTGTDGRSYRKPSRRKRSPYENRFVDETARIRNKQRREQYEKYRKPGEVKKYFIA</sequence>
<gene>
    <name evidence="2" type="ORF">O0554_25760</name>
</gene>
<organism evidence="2 3">
    <name type="scientific">Brevibacillus laterosporus</name>
    <name type="common">Bacillus laterosporus</name>
    <dbReference type="NCBI Taxonomy" id="1465"/>
    <lineage>
        <taxon>Bacteria</taxon>
        <taxon>Bacillati</taxon>
        <taxon>Bacillota</taxon>
        <taxon>Bacilli</taxon>
        <taxon>Bacillales</taxon>
        <taxon>Paenibacillaceae</taxon>
        <taxon>Brevibacillus</taxon>
    </lineage>
</organism>
<protein>
    <submittedName>
        <fullName evidence="2">Uncharacterized protein</fullName>
    </submittedName>
</protein>
<feature type="region of interest" description="Disordered" evidence="1">
    <location>
        <begin position="62"/>
        <end position="150"/>
    </location>
</feature>
<comment type="caution">
    <text evidence="2">The sequence shown here is derived from an EMBL/GenBank/DDBJ whole genome shotgun (WGS) entry which is preliminary data.</text>
</comment>
<accession>A0AAP3DMJ7</accession>
<dbReference type="EMBL" id="JAPTNE010000063">
    <property type="protein sequence ID" value="MCZ0810250.1"/>
    <property type="molecule type" value="Genomic_DNA"/>
</dbReference>
<proteinExistence type="predicted"/>
<dbReference type="RefSeq" id="WP_258434972.1">
    <property type="nucleotide sequence ID" value="NZ_JANSGW010000063.1"/>
</dbReference>
<name>A0AAP3DMJ7_BRELA</name>
<evidence type="ECO:0000313" key="2">
    <source>
        <dbReference type="EMBL" id="MCZ0810250.1"/>
    </source>
</evidence>
<evidence type="ECO:0000313" key="3">
    <source>
        <dbReference type="Proteomes" id="UP001077662"/>
    </source>
</evidence>
<evidence type="ECO:0000256" key="1">
    <source>
        <dbReference type="SAM" id="MobiDB-lite"/>
    </source>
</evidence>
<dbReference type="AlphaFoldDB" id="A0AAP3DMJ7"/>
<reference evidence="2" key="1">
    <citation type="submission" date="2022-09" db="EMBL/GenBank/DDBJ databases">
        <title>Genome analysis and characterization of larvicidal activity of Brevibacillus strains.</title>
        <authorList>
            <person name="Patrusheva E.V."/>
            <person name="Izotova A.O."/>
            <person name="Toshchakov S.V."/>
            <person name="Sineoky S.P."/>
        </authorList>
    </citation>
    <scope>NUCLEOTIDE SEQUENCE</scope>
    <source>
        <strain evidence="2">VKPM_B-13247</strain>
    </source>
</reference>
<feature type="compositionally biased region" description="Basic and acidic residues" evidence="1">
    <location>
        <begin position="125"/>
        <end position="150"/>
    </location>
</feature>